<gene>
    <name evidence="2" type="ORF">SAMN05192561_1245</name>
</gene>
<organism evidence="2 3">
    <name type="scientific">Halopenitus malekzadehii</name>
    <dbReference type="NCBI Taxonomy" id="1267564"/>
    <lineage>
        <taxon>Archaea</taxon>
        <taxon>Methanobacteriati</taxon>
        <taxon>Methanobacteriota</taxon>
        <taxon>Stenosarchaea group</taxon>
        <taxon>Halobacteria</taxon>
        <taxon>Halobacteriales</taxon>
        <taxon>Haloferacaceae</taxon>
        <taxon>Halopenitus</taxon>
    </lineage>
</organism>
<dbReference type="AlphaFoldDB" id="A0A1H6K391"/>
<evidence type="ECO:0000313" key="2">
    <source>
        <dbReference type="EMBL" id="SEH66223.1"/>
    </source>
</evidence>
<reference evidence="2 3" key="1">
    <citation type="submission" date="2016-10" db="EMBL/GenBank/DDBJ databases">
        <authorList>
            <person name="de Groot N.N."/>
        </authorList>
    </citation>
    <scope>NUCLEOTIDE SEQUENCE [LARGE SCALE GENOMIC DNA]</scope>
    <source>
        <strain evidence="2 3">IBRC-M10418</strain>
    </source>
</reference>
<proteinExistence type="predicted"/>
<protein>
    <submittedName>
        <fullName evidence="2">Uncharacterized protein</fullName>
    </submittedName>
</protein>
<feature type="region of interest" description="Disordered" evidence="1">
    <location>
        <begin position="1"/>
        <end position="49"/>
    </location>
</feature>
<dbReference type="OrthoDB" id="228552at2157"/>
<feature type="compositionally biased region" description="Polar residues" evidence="1">
    <location>
        <begin position="31"/>
        <end position="42"/>
    </location>
</feature>
<dbReference type="STRING" id="1267564.SAMN05192561_1245"/>
<evidence type="ECO:0000313" key="3">
    <source>
        <dbReference type="Proteomes" id="UP000199215"/>
    </source>
</evidence>
<feature type="compositionally biased region" description="Low complexity" evidence="1">
    <location>
        <begin position="13"/>
        <end position="30"/>
    </location>
</feature>
<dbReference type="RefSeq" id="WP_092817946.1">
    <property type="nucleotide sequence ID" value="NZ_FNWU01000024.1"/>
</dbReference>
<keyword evidence="3" id="KW-1185">Reference proteome</keyword>
<name>A0A1H6K391_9EURY</name>
<dbReference type="Proteomes" id="UP000199215">
    <property type="component" value="Unassembled WGS sequence"/>
</dbReference>
<sequence length="105" mass="11165">MRNDDSSSRNSEADAASTATASSSTDQETSPSADQVSSSPADQGTDGMRARTWVIAARYREPTDYGIPTVPAWAVSRTEDRGIALAATADADPFIRADCPMPVRR</sequence>
<dbReference type="EMBL" id="FNWU01000024">
    <property type="protein sequence ID" value="SEH66223.1"/>
    <property type="molecule type" value="Genomic_DNA"/>
</dbReference>
<evidence type="ECO:0000256" key="1">
    <source>
        <dbReference type="SAM" id="MobiDB-lite"/>
    </source>
</evidence>
<accession>A0A1H6K391</accession>